<dbReference type="InterPro" id="IPR009363">
    <property type="entry name" value="Phage_Mu_Gp16"/>
</dbReference>
<dbReference type="AlphaFoldDB" id="A0A1J5TKT5"/>
<comment type="caution">
    <text evidence="1">The sequence shown here is derived from an EMBL/GenBank/DDBJ whole genome shotgun (WGS) entry which is preliminary data.</text>
</comment>
<sequence length="144" mass="15796">MNRAALVKLLHMGATRMKMDDAEYRAWLVTRTGKSSSKDLGDIELSKLIDNLRESGILDAPAVKRTAGATGPGRPTRRQLKAVDDYARELGMSGIDDKAIATLCRRVAKIENPRFLDRNGVSALLNALSSMTKRRHGEASNDES</sequence>
<evidence type="ECO:0008006" key="2">
    <source>
        <dbReference type="Google" id="ProtNLM"/>
    </source>
</evidence>
<name>A0A1J5TKT5_9ZZZZ</name>
<gene>
    <name evidence="1" type="ORF">GALL_26120</name>
</gene>
<reference evidence="1" key="1">
    <citation type="submission" date="2016-10" db="EMBL/GenBank/DDBJ databases">
        <title>Sequence of Gallionella enrichment culture.</title>
        <authorList>
            <person name="Poehlein A."/>
            <person name="Muehling M."/>
            <person name="Daniel R."/>
        </authorList>
    </citation>
    <scope>NUCLEOTIDE SEQUENCE</scope>
</reference>
<protein>
    <recommendedName>
        <fullName evidence="2">Mu-like prophage protein gp16</fullName>
    </recommendedName>
</protein>
<dbReference type="Pfam" id="PF06252">
    <property type="entry name" value="GemA"/>
    <property type="match status" value="1"/>
</dbReference>
<accession>A0A1J5TKT5</accession>
<evidence type="ECO:0000313" key="1">
    <source>
        <dbReference type="EMBL" id="OIR16792.1"/>
    </source>
</evidence>
<organism evidence="1">
    <name type="scientific">mine drainage metagenome</name>
    <dbReference type="NCBI Taxonomy" id="410659"/>
    <lineage>
        <taxon>unclassified sequences</taxon>
        <taxon>metagenomes</taxon>
        <taxon>ecological metagenomes</taxon>
    </lineage>
</organism>
<dbReference type="EMBL" id="MLJW01000006">
    <property type="protein sequence ID" value="OIR16792.1"/>
    <property type="molecule type" value="Genomic_DNA"/>
</dbReference>
<proteinExistence type="predicted"/>